<dbReference type="Proteomes" id="UP000585721">
    <property type="component" value="Unassembled WGS sequence"/>
</dbReference>
<keyword evidence="2" id="KW-0732">Signal</keyword>
<dbReference type="CDD" id="cd00303">
    <property type="entry name" value="retropepsin_like"/>
    <property type="match status" value="1"/>
</dbReference>
<feature type="compositionally biased region" description="Polar residues" evidence="1">
    <location>
        <begin position="339"/>
        <end position="348"/>
    </location>
</feature>
<organism evidence="4 5">
    <name type="scientific">Tolumonas osonensis</name>
    <dbReference type="NCBI Taxonomy" id="675874"/>
    <lineage>
        <taxon>Bacteria</taxon>
        <taxon>Pseudomonadati</taxon>
        <taxon>Pseudomonadota</taxon>
        <taxon>Gammaproteobacteria</taxon>
        <taxon>Aeromonadales</taxon>
        <taxon>Aeromonadaceae</taxon>
        <taxon>Tolumonas</taxon>
    </lineage>
</organism>
<dbReference type="SUPFAM" id="SSF50630">
    <property type="entry name" value="Acid proteases"/>
    <property type="match status" value="1"/>
</dbReference>
<dbReference type="Gene3D" id="2.40.70.10">
    <property type="entry name" value="Acid Proteases"/>
    <property type="match status" value="1"/>
</dbReference>
<evidence type="ECO:0000313" key="5">
    <source>
        <dbReference type="Proteomes" id="UP000585721"/>
    </source>
</evidence>
<dbReference type="Pfam" id="PF05618">
    <property type="entry name" value="Zn_protease"/>
    <property type="match status" value="1"/>
</dbReference>
<proteinExistence type="predicted"/>
<feature type="signal peptide" evidence="2">
    <location>
        <begin position="1"/>
        <end position="23"/>
    </location>
</feature>
<keyword evidence="5" id="KW-1185">Reference proteome</keyword>
<feature type="chain" id="PRO_5032972399" description="Retropepsin-like aspartic endopeptidase domain-containing protein" evidence="2">
    <location>
        <begin position="24"/>
        <end position="348"/>
    </location>
</feature>
<feature type="domain" description="Retropepsin-like aspartic endopeptidase" evidence="3">
    <location>
        <begin position="120"/>
        <end position="251"/>
    </location>
</feature>
<feature type="compositionally biased region" description="Basic and acidic residues" evidence="1">
    <location>
        <begin position="284"/>
        <end position="304"/>
    </location>
</feature>
<feature type="compositionally biased region" description="Polar residues" evidence="1">
    <location>
        <begin position="258"/>
        <end position="283"/>
    </location>
</feature>
<evidence type="ECO:0000313" key="4">
    <source>
        <dbReference type="EMBL" id="MBB6054184.1"/>
    </source>
</evidence>
<reference evidence="4 5" key="1">
    <citation type="submission" date="2020-08" db="EMBL/GenBank/DDBJ databases">
        <title>Genomic Encyclopedia of Type Strains, Phase IV (KMG-IV): sequencing the most valuable type-strain genomes for metagenomic binning, comparative biology and taxonomic classification.</title>
        <authorList>
            <person name="Goeker M."/>
        </authorList>
    </citation>
    <scope>NUCLEOTIDE SEQUENCE [LARGE SCALE GENOMIC DNA]</scope>
    <source>
        <strain evidence="4 5">DSM 22975</strain>
    </source>
</reference>
<feature type="compositionally biased region" description="Basic and acidic residues" evidence="1">
    <location>
        <begin position="312"/>
        <end position="322"/>
    </location>
</feature>
<dbReference type="PANTHER" id="PTHR38037">
    <property type="entry name" value="ZN_PROTEASE DOMAIN-CONTAINING PROTEIN"/>
    <property type="match status" value="1"/>
</dbReference>
<evidence type="ECO:0000256" key="1">
    <source>
        <dbReference type="SAM" id="MobiDB-lite"/>
    </source>
</evidence>
<feature type="region of interest" description="Disordered" evidence="1">
    <location>
        <begin position="80"/>
        <end position="117"/>
    </location>
</feature>
<dbReference type="AlphaFoldDB" id="A0A841G4Y6"/>
<dbReference type="InterPro" id="IPR021109">
    <property type="entry name" value="Peptidase_aspartic_dom_sf"/>
</dbReference>
<dbReference type="EMBL" id="JACHGR010000001">
    <property type="protein sequence ID" value="MBB6054184.1"/>
    <property type="molecule type" value="Genomic_DNA"/>
</dbReference>
<evidence type="ECO:0000259" key="3">
    <source>
        <dbReference type="Pfam" id="PF05618"/>
    </source>
</evidence>
<name>A0A841G4Y6_9GAMM</name>
<dbReference type="RefSeq" id="WP_188025013.1">
    <property type="nucleotide sequence ID" value="NZ_JACHGR010000001.1"/>
</dbReference>
<dbReference type="InterPro" id="IPR008503">
    <property type="entry name" value="Asp_endopeptidase"/>
</dbReference>
<evidence type="ECO:0000256" key="2">
    <source>
        <dbReference type="SAM" id="SignalP"/>
    </source>
</evidence>
<sequence>MITKALPGLALLSMSLFSGYVLADESASNSCEAAVQQLLKQQAETNALLNTRLSILLDQQGHSAKQLNELKTLQQQLARQLPTAEQQSKPPVFKKSSKKDTSGVCVPAEPGKTTPDGKMILGETEWIYVEEANGNFMSRVDTGATTSSISAQDVTVFEREGRRWVKFNMPVDGGKVVTVEAPFVKYIRIRQANGLEDRPIVRMTIRIGSVTEKADFSLTDRSNMDFPVLMGREFIKDVAVVDVARENVQGKPQVEGAVQSSEQPKTSRNGKTAKSSADQNGTETVREGDKLIVVKKVPVKDETKPAVQPTADIEKPVKKEVKTATPADVEPVKTDSAAGATSDNNKDK</sequence>
<protein>
    <recommendedName>
        <fullName evidence="3">Retropepsin-like aspartic endopeptidase domain-containing protein</fullName>
    </recommendedName>
</protein>
<feature type="region of interest" description="Disordered" evidence="1">
    <location>
        <begin position="251"/>
        <end position="348"/>
    </location>
</feature>
<comment type="caution">
    <text evidence="4">The sequence shown here is derived from an EMBL/GenBank/DDBJ whole genome shotgun (WGS) entry which is preliminary data.</text>
</comment>
<dbReference type="PANTHER" id="PTHR38037:SF2">
    <property type="entry name" value="ATP-DEPENDENT ZINC PROTEASE DOMAIN-CONTAINING PROTEIN-RELATED"/>
    <property type="match status" value="1"/>
</dbReference>
<gene>
    <name evidence="4" type="ORF">HNR75_000049</name>
</gene>
<accession>A0A841G4Y6</accession>